<proteinExistence type="predicted"/>
<organism evidence="1">
    <name type="scientific">Aspergillus niger</name>
    <dbReference type="NCBI Taxonomy" id="5061"/>
    <lineage>
        <taxon>Eukaryota</taxon>
        <taxon>Fungi</taxon>
        <taxon>Dikarya</taxon>
        <taxon>Ascomycota</taxon>
        <taxon>Pezizomycotina</taxon>
        <taxon>Eurotiomycetes</taxon>
        <taxon>Eurotiomycetidae</taxon>
        <taxon>Eurotiales</taxon>
        <taxon>Aspergillaceae</taxon>
        <taxon>Aspergillus</taxon>
        <taxon>Aspergillus subgen. Circumdati</taxon>
    </lineage>
</organism>
<reference evidence="1" key="1">
    <citation type="submission" date="2025-02" db="EMBL/GenBank/DDBJ databases">
        <authorList>
            <consortium name="NCBI Genome Project"/>
        </authorList>
    </citation>
    <scope>NUCLEOTIDE SEQUENCE</scope>
</reference>
<protein>
    <submittedName>
        <fullName evidence="1">Uncharacterized protein</fullName>
    </submittedName>
</protein>
<sequence>MKVERVNPSLINESSRPLRREVQKLCTTHQQTIFLKQGNIPGQTILYLPLIAMLGIPTRPMMVLDANKVPESNLSMEHHPDVQHGCLAKAGPKHGGLSMQIFHKNPQVDICTTTTDEQTAQSQVSASRSPATMADFRRAIRQFRVAGCRGGQAARDPLCLRARLGFSFGYASLRRYRALLRWVVVIEERTEAGCAVCLNVAEETGLATDKEAQILHIQPVDMIKL</sequence>
<dbReference type="GeneID" id="84591020"/>
<gene>
    <name evidence="1" type="ORF">An04g08270</name>
</gene>
<dbReference type="RefSeq" id="XP_059603685.1">
    <property type="nucleotide sequence ID" value="XM_059747698.1"/>
</dbReference>
<reference evidence="1" key="2">
    <citation type="submission" date="2025-08" db="UniProtKB">
        <authorList>
            <consortium name="RefSeq"/>
        </authorList>
    </citation>
    <scope>IDENTIFICATION</scope>
</reference>
<accession>A0AAJ8BTP0</accession>
<dbReference type="KEGG" id="ang:An04g08270"/>
<dbReference type="AlphaFoldDB" id="A0AAJ8BTP0"/>
<dbReference type="VEuPathDB" id="FungiDB:An04g08270"/>
<name>A0AAJ8BTP0_ASPNG</name>
<evidence type="ECO:0000313" key="1">
    <source>
        <dbReference type="RefSeq" id="XP_059603685.1"/>
    </source>
</evidence>